<name>A0ABS4XQ71_GLUPR</name>
<dbReference type="InterPro" id="IPR019236">
    <property type="entry name" value="APP1_cat"/>
</dbReference>
<keyword evidence="3" id="KW-1185">Reference proteome</keyword>
<sequence length="361" mass="40066">MSHVASDGVARHVASRFEDGYHRWRVRNAERKGLGPVILPYLGYGYASSAGGWIRVLARVVLAKPGAFEDGHHQAQVIADGIRGFRNFMSPILPGGKVAIEVAGRRFEVQADRGGVIDAKLAVDLDPGWHEVALRAHDGDDASAKILVISEDQRFGVISDVDDTVVVTALPRPLLAAWNSFVLSEHARVATPGMAVMMQHILKQHPHSPTIYLSTGAWNVAQTLQRFMSRNLYPRGPLLLTDWGPTDRAWFRSGQQHKVDQLRRLAEEFPHIAWVLIGDDGQHDPAIYAEFARRYPEHVRAIVIRQLTPSEAVLAGGRSQELWRSTPGIPWVYEPDGARILQGLARLGLVDVDTEFQEDES</sequence>
<dbReference type="Pfam" id="PF09949">
    <property type="entry name" value="APP1_cat"/>
    <property type="match status" value="1"/>
</dbReference>
<dbReference type="EMBL" id="JAGIOJ010000001">
    <property type="protein sequence ID" value="MBP2398495.1"/>
    <property type="molecule type" value="Genomic_DNA"/>
</dbReference>
<evidence type="ECO:0000313" key="3">
    <source>
        <dbReference type="Proteomes" id="UP001195422"/>
    </source>
</evidence>
<organism evidence="2 3">
    <name type="scientific">Glutamicibacter protophormiae</name>
    <name type="common">Brevibacterium protophormiae</name>
    <dbReference type="NCBI Taxonomy" id="37930"/>
    <lineage>
        <taxon>Bacteria</taxon>
        <taxon>Bacillati</taxon>
        <taxon>Actinomycetota</taxon>
        <taxon>Actinomycetes</taxon>
        <taxon>Micrococcales</taxon>
        <taxon>Micrococcaceae</taxon>
        <taxon>Glutamicibacter</taxon>
    </lineage>
</organism>
<feature type="domain" description="Phosphatidate phosphatase APP1 catalytic" evidence="1">
    <location>
        <begin position="155"/>
        <end position="306"/>
    </location>
</feature>
<evidence type="ECO:0000259" key="1">
    <source>
        <dbReference type="Pfam" id="PF09949"/>
    </source>
</evidence>
<evidence type="ECO:0000313" key="2">
    <source>
        <dbReference type="EMBL" id="MBP2398495.1"/>
    </source>
</evidence>
<dbReference type="InterPro" id="IPR052935">
    <property type="entry name" value="Mg2+_PAP"/>
</dbReference>
<dbReference type="PANTHER" id="PTHR28208:SF3">
    <property type="entry name" value="PHOSPHATIDATE PHOSPHATASE APP1"/>
    <property type="match status" value="1"/>
</dbReference>
<dbReference type="PANTHER" id="PTHR28208">
    <property type="entry name" value="PHOSPHATIDATE PHOSPHATASE APP1"/>
    <property type="match status" value="1"/>
</dbReference>
<gene>
    <name evidence="2" type="ORF">JOF39_001576</name>
</gene>
<accession>A0ABS4XQ71</accession>
<dbReference type="RefSeq" id="WP_188949046.1">
    <property type="nucleotide sequence ID" value="NZ_BMPH01000011.1"/>
</dbReference>
<comment type="caution">
    <text evidence="2">The sequence shown here is derived from an EMBL/GenBank/DDBJ whole genome shotgun (WGS) entry which is preliminary data.</text>
</comment>
<proteinExistence type="predicted"/>
<dbReference type="Proteomes" id="UP001195422">
    <property type="component" value="Unassembled WGS sequence"/>
</dbReference>
<reference evidence="2 3" key="1">
    <citation type="submission" date="2021-03" db="EMBL/GenBank/DDBJ databases">
        <title>Sequencing the genomes of 1000 actinobacteria strains.</title>
        <authorList>
            <person name="Klenk H.-P."/>
        </authorList>
    </citation>
    <scope>NUCLEOTIDE SEQUENCE [LARGE SCALE GENOMIC DNA]</scope>
    <source>
        <strain evidence="2 3">DSM 20168</strain>
    </source>
</reference>
<protein>
    <submittedName>
        <fullName evidence="2">Phosphatidate phosphatase APP1</fullName>
    </submittedName>
</protein>